<dbReference type="InterPro" id="IPR007543">
    <property type="entry name" value="LptD_C"/>
</dbReference>
<dbReference type="RefSeq" id="WP_008314873.1">
    <property type="nucleotide sequence ID" value="NZ_KB372778.1"/>
</dbReference>
<evidence type="ECO:0000256" key="2">
    <source>
        <dbReference type="HAMAP-Rule" id="MF_01411"/>
    </source>
</evidence>
<dbReference type="Pfam" id="PF04453">
    <property type="entry name" value="LptD"/>
    <property type="match status" value="1"/>
</dbReference>
<evidence type="ECO:0000313" key="5">
    <source>
        <dbReference type="EMBL" id="ELV08912.1"/>
    </source>
</evidence>
<keyword evidence="2" id="KW-0472">Membrane</keyword>
<organism evidence="5 6">
    <name type="scientific">Wohlfahrtiimonas chitiniclastica SH04</name>
    <dbReference type="NCBI Taxonomy" id="1261130"/>
    <lineage>
        <taxon>Bacteria</taxon>
        <taxon>Pseudomonadati</taxon>
        <taxon>Pseudomonadota</taxon>
        <taxon>Gammaproteobacteria</taxon>
        <taxon>Cardiobacteriales</taxon>
        <taxon>Ignatzschineriaceae</taxon>
        <taxon>Wohlfahrtiimonas</taxon>
    </lineage>
</organism>
<dbReference type="GO" id="GO:0009279">
    <property type="term" value="C:cell outer membrane"/>
    <property type="evidence" value="ECO:0007669"/>
    <property type="project" value="UniProtKB-SubCell"/>
</dbReference>
<dbReference type="Pfam" id="PF19838">
    <property type="entry name" value="LptD_2"/>
    <property type="match status" value="1"/>
</dbReference>
<reference evidence="5 6" key="1">
    <citation type="journal article" date="2013" name="Genome Announc.">
        <title>Complete Genome Sequence of Wohlfahrtiimonas chitiniclastica Strain SH04, Isolated from Chrysomya megacephala Collected from Pudong International Airport in China.</title>
        <authorList>
            <person name="Cao X.M."/>
            <person name="Chen T."/>
            <person name="Xu L.Z."/>
            <person name="Yao L.S."/>
            <person name="Qi J."/>
            <person name="Zhang X.L."/>
            <person name="Yan Q.L."/>
            <person name="Deng Y.H."/>
            <person name="Guo T.Y."/>
            <person name="Wang J."/>
            <person name="Hu K.X."/>
            <person name="Xu B.L."/>
        </authorList>
    </citation>
    <scope>NUCLEOTIDE SEQUENCE [LARGE SCALE GENOMIC DNA]</scope>
    <source>
        <strain evidence="5 6">SH04</strain>
    </source>
</reference>
<dbReference type="AlphaFoldDB" id="L8XYC1"/>
<evidence type="ECO:0000259" key="3">
    <source>
        <dbReference type="Pfam" id="PF04453"/>
    </source>
</evidence>
<comment type="caution">
    <text evidence="5">The sequence shown here is derived from an EMBL/GenBank/DDBJ whole genome shotgun (WGS) entry which is preliminary data.</text>
</comment>
<feature type="domain" description="LPS-assembly protein LptD central" evidence="4">
    <location>
        <begin position="197"/>
        <end position="278"/>
    </location>
</feature>
<dbReference type="EMBL" id="AOBV01000002">
    <property type="protein sequence ID" value="ELV08912.1"/>
    <property type="molecule type" value="Genomic_DNA"/>
</dbReference>
<dbReference type="GO" id="GO:0043165">
    <property type="term" value="P:Gram-negative-bacterium-type cell outer membrane assembly"/>
    <property type="evidence" value="ECO:0007669"/>
    <property type="project" value="UniProtKB-UniRule"/>
</dbReference>
<comment type="subcellular location">
    <subcellularLocation>
        <location evidence="2">Cell outer membrane</location>
    </subcellularLocation>
</comment>
<keyword evidence="2" id="KW-0732">Signal</keyword>
<dbReference type="GO" id="GO:0015920">
    <property type="term" value="P:lipopolysaccharide transport"/>
    <property type="evidence" value="ECO:0007669"/>
    <property type="project" value="InterPro"/>
</dbReference>
<dbReference type="InterPro" id="IPR020889">
    <property type="entry name" value="LipoPS_assembly_LptD"/>
</dbReference>
<comment type="function">
    <text evidence="2">Together with LptE, is involved in the assembly of lipopolysaccharide (LPS) at the surface of the outer membrane.</text>
</comment>
<accession>L8XYC1</accession>
<dbReference type="InterPro" id="IPR050218">
    <property type="entry name" value="LptD"/>
</dbReference>
<dbReference type="PANTHER" id="PTHR30189">
    <property type="entry name" value="LPS-ASSEMBLY PROTEIN"/>
    <property type="match status" value="1"/>
</dbReference>
<feature type="signal peptide" evidence="2">
    <location>
        <begin position="1"/>
        <end position="25"/>
    </location>
</feature>
<gene>
    <name evidence="2" type="primary">lptD</name>
    <name evidence="5" type="ORF">F387_00305</name>
</gene>
<dbReference type="InterPro" id="IPR045659">
    <property type="entry name" value="LptD_2"/>
</dbReference>
<dbReference type="Proteomes" id="UP000011617">
    <property type="component" value="Unassembled WGS sequence"/>
</dbReference>
<dbReference type="HAMAP" id="MF_01411">
    <property type="entry name" value="LPS_assembly_LptD"/>
    <property type="match status" value="1"/>
</dbReference>
<evidence type="ECO:0000256" key="1">
    <source>
        <dbReference type="ARBA" id="ARBA00023237"/>
    </source>
</evidence>
<comment type="subunit">
    <text evidence="2">Component of the lipopolysaccharide transport and assembly complex. Interacts with LptE and LptA.</text>
</comment>
<sequence length="814" mass="94069" precursor="true">MKTIRQRNKLYIALVIGLMQAPLMAQTPQTGALGVCRISPLKQYLQPTDQVIEDGTVYLSGNAADSDERYANVEGDIVAYYGNSRVDASRITLDRTTNVLSGRDQNIRYASDSVVLESKSFTSRLNDKEYEGDDVTYYLHQAEAQGRAKYAISRQIAKTADFQGVTYSTCPTDEEVWQLSAADLHLDENTGRGIAKHAKFALFGVPILYTPYFSFPIDDRRQTGFLFPTISYDRDGGLAVRAPYYLNLAPNYDVTLNPGFYTRRGLILGAEARYLNTWQNSVFRFDFLPDDRRFKNQERARIAANDPKDPYSKKLHSTRWSVFFNQQLNLMPKLRGRILFQQVSDHRYVEDIQDAVGLLTETNLERVAELTYSDRNWQSTLRVQHYQVLDKVIIPEAPYARMPQWLLSGEWEQNGIIYGANVEAVQFRTHIKPNDRNKARPKSATRIDLLPYVGFRLENSWGFFEPKLAYRYTHYDLDYQDINGVAPNKPHNLHRGTSIFSIDTGIALERDVSFSHLFGGGNFIQTLEPRLFYLNVPYRRQSDIPIFDTGNITPSYDNLFATNQFTGADRQSNANQLTTALTTRFINDETGVEHFRLSLGQIYYFEQPRITMGRDLLPKNECLKGYENNPKQGYAALKCQSGRHSEWFVENHIVFSEDFSTRVIWQWSPDVKRTTRLSYDLRYQPEPRKIINIAQRYDRTLTGTQKDWVTNQIDITSFWEVNNNWAVVGRYNYSLEERRMNDSYVGFEYSDCCVATRVAARYYRSNLLDDKKSWKAYLQFEFKGLGNVGQSTDSFWEESIPGYTPKYLSNTRGF</sequence>
<evidence type="ECO:0000313" key="6">
    <source>
        <dbReference type="Proteomes" id="UP000011617"/>
    </source>
</evidence>
<name>L8XYC1_9GAMM</name>
<protein>
    <recommendedName>
        <fullName evidence="2">LPS-assembly protein LptD</fullName>
    </recommendedName>
</protein>
<feature type="chain" id="PRO_5009017141" description="LPS-assembly protein LptD" evidence="2">
    <location>
        <begin position="26"/>
        <end position="814"/>
    </location>
</feature>
<proteinExistence type="inferred from homology"/>
<dbReference type="GO" id="GO:1990351">
    <property type="term" value="C:transporter complex"/>
    <property type="evidence" value="ECO:0007669"/>
    <property type="project" value="TreeGrafter"/>
</dbReference>
<keyword evidence="1 2" id="KW-0998">Cell outer membrane</keyword>
<keyword evidence="6" id="KW-1185">Reference proteome</keyword>
<evidence type="ECO:0000259" key="4">
    <source>
        <dbReference type="Pfam" id="PF19838"/>
    </source>
</evidence>
<dbReference type="HOGENOM" id="CLU_009039_0_0_6"/>
<dbReference type="PATRIC" id="fig|1261130.3.peg.507"/>
<feature type="domain" description="LptD C-terminal" evidence="3">
    <location>
        <begin position="318"/>
        <end position="725"/>
    </location>
</feature>
<dbReference type="PANTHER" id="PTHR30189:SF1">
    <property type="entry name" value="LPS-ASSEMBLY PROTEIN LPTD"/>
    <property type="match status" value="1"/>
</dbReference>
<comment type="similarity">
    <text evidence="2">Belongs to the LptD family.</text>
</comment>
<comment type="caution">
    <text evidence="2">Lacks conserved residue(s) required for the propagation of feature annotation.</text>
</comment>